<reference evidence="8" key="1">
    <citation type="submission" date="2025-08" db="UniProtKB">
        <authorList>
            <consortium name="RefSeq"/>
        </authorList>
    </citation>
    <scope>IDENTIFICATION</scope>
</reference>
<keyword evidence="3" id="KW-0597">Phosphoprotein</keyword>
<feature type="compositionally biased region" description="Basic residues" evidence="5">
    <location>
        <begin position="665"/>
        <end position="679"/>
    </location>
</feature>
<feature type="domain" description="AF4/FMR2 C-terminal homology" evidence="6">
    <location>
        <begin position="870"/>
        <end position="1129"/>
    </location>
</feature>
<dbReference type="AlphaFoldDB" id="A0A6J2UXX6"/>
<feature type="compositionally biased region" description="Polar residues" evidence="5">
    <location>
        <begin position="235"/>
        <end position="250"/>
    </location>
</feature>
<dbReference type="GO" id="GO:0032783">
    <property type="term" value="C:super elongation complex"/>
    <property type="evidence" value="ECO:0007669"/>
    <property type="project" value="TreeGrafter"/>
</dbReference>
<feature type="compositionally biased region" description="Polar residues" evidence="5">
    <location>
        <begin position="463"/>
        <end position="472"/>
    </location>
</feature>
<feature type="compositionally biased region" description="Polar residues" evidence="5">
    <location>
        <begin position="479"/>
        <end position="491"/>
    </location>
</feature>
<feature type="compositionally biased region" description="Basic and acidic residues" evidence="5">
    <location>
        <begin position="193"/>
        <end position="205"/>
    </location>
</feature>
<dbReference type="PANTHER" id="PTHR10528">
    <property type="entry name" value="AF4/FMR2 FAMILY MEMBER"/>
    <property type="match status" value="1"/>
</dbReference>
<dbReference type="InterPro" id="IPR043640">
    <property type="entry name" value="AF4/FMR2_CHD"/>
</dbReference>
<evidence type="ECO:0000256" key="2">
    <source>
        <dbReference type="ARBA" id="ARBA00007354"/>
    </source>
</evidence>
<dbReference type="GeneID" id="115807414"/>
<evidence type="ECO:0000313" key="8">
    <source>
        <dbReference type="RefSeq" id="XP_030624237.1"/>
    </source>
</evidence>
<feature type="compositionally biased region" description="Basic and acidic residues" evidence="5">
    <location>
        <begin position="740"/>
        <end position="752"/>
    </location>
</feature>
<dbReference type="RefSeq" id="XP_030624237.1">
    <property type="nucleotide sequence ID" value="XM_030768377.1"/>
</dbReference>
<evidence type="ECO:0000259" key="6">
    <source>
        <dbReference type="Pfam" id="PF18876"/>
    </source>
</evidence>
<feature type="compositionally biased region" description="Polar residues" evidence="5">
    <location>
        <begin position="382"/>
        <end position="406"/>
    </location>
</feature>
<dbReference type="PANTHER" id="PTHR10528:SF6">
    <property type="entry name" value="AF4_FMR2 FAMILY MEMBER 1"/>
    <property type="match status" value="1"/>
</dbReference>
<comment type="subcellular location">
    <subcellularLocation>
        <location evidence="1">Nucleus</location>
    </subcellularLocation>
</comment>
<sequence>MAARPSLYNEDRDVLRRREWERRNQETQQEREFYLENAPLFGEPYKTNKGDELSSRIQRMLGNYEDVNSFHLNQHDGVPKDLPPPSQYGRSSRPGHTDKTKTPFQNPSPYGEGHSSQASYSTSQQQKKHSAQEHLPASSTYSHSVGYNSECPLEHHQRKGETWPDCTSLPSVLPALSPPAEPLSPLHSSDASDSEHQDINERDSPAHQGSSPEHRSSTSRVEVSHQQDIKKEAPLQSTEAPPLASQTFSLPLSAKPYLVMPPKPTAYVRPMDGQDQVTSESPDLKPSPEDFHGQSYENLPDLKNSNKPSLPPLKMPSQSIETLSNEVHCVEEILREMTHSWPPLVTAIQTPSTAEPSKFSFPVKESHVHAGYPGQKHHESSPKVSSSPCQEDSVVSQDCSAPQSAHSSGGESASSSDSESSSGSESDSESATEETLPVPRNNPPPPKAEGPAGDWLLCRWLPATQQSINPENQGDGITPSPSAATKPQSSVHTEDYNSHIPPARLPFSETESKPQGSSQHGHHKSPEHRETQGSKRKVVGNKHPLKNTKAHRPEETRTGVCVESVTVAPRDSDPAFTDRPKVKTKTPHGQGSTKADIKKPEKRASSVKKKTQEPTPKVTVTIASTKESDPAPAPASSPARVRASSPSQPVKSSSLQTDTLSVQKPSKKHRRSSLSKNRKRDSSSKSSHTHSDPLMVKIDLSLLFRVPQGPKPAKQAPGGHSKKSSVEKGDLANVKAAKKRPADPTDKHEKSLPKKKLKVEKESKSSSSSHHNASKAEAPKNNGEEKERKKSKKNHPPLPQPSSQVPVKGSGLKRRPPETTEGSAVQESSDKVKHKKSSGKRPDHAKTGKKAPKSSLSVPEPAQSAGAPAKHRPLLKIDDRPYPVEHHMKEAKKLKHKADAMSDKLGKAFNYLDAAMSFVESGIAMETDPQNPKSAYTMFSETLDLIKFILKLKNYMDPSAPAAERDFLVLCMRCQSLLQMAMFRYKRESALKYSKTLSEHFKSSAKTVQAPSPCILKGAGTPSPMSPMPSPASSASSGPGSNHSGGTGSVNTVAIPQVIQQVACCYVNITALFLSAHDTWEQAEELAHKGRGLVSELDSAVGQLSLTSSMSTLVRYTRQGLHWLRLDTQEAH</sequence>
<feature type="compositionally biased region" description="Polar residues" evidence="5">
    <location>
        <begin position="137"/>
        <end position="147"/>
    </location>
</feature>
<feature type="compositionally biased region" description="Low complexity" evidence="5">
    <location>
        <begin position="115"/>
        <end position="125"/>
    </location>
</feature>
<dbReference type="Pfam" id="PF18875">
    <property type="entry name" value="AF4_int"/>
    <property type="match status" value="1"/>
</dbReference>
<feature type="compositionally biased region" description="Basic and acidic residues" evidence="5">
    <location>
        <begin position="282"/>
        <end position="292"/>
    </location>
</feature>
<feature type="region of interest" description="Disordered" evidence="5">
    <location>
        <begin position="1"/>
        <end position="54"/>
    </location>
</feature>
<feature type="compositionally biased region" description="Low complexity" evidence="5">
    <location>
        <begin position="1031"/>
        <end position="1042"/>
    </location>
</feature>
<proteinExistence type="inferred from homology"/>
<feature type="region of interest" description="Disordered" evidence="5">
    <location>
        <begin position="367"/>
        <end position="876"/>
    </location>
</feature>
<dbReference type="Pfam" id="PF18876">
    <property type="entry name" value="AFF4_CHD"/>
    <property type="match status" value="1"/>
</dbReference>
<dbReference type="Pfam" id="PF05110">
    <property type="entry name" value="AF-4"/>
    <property type="match status" value="1"/>
</dbReference>
<feature type="region of interest" description="Disordered" evidence="5">
    <location>
        <begin position="1018"/>
        <end position="1048"/>
    </location>
</feature>
<comment type="similarity">
    <text evidence="2">Belongs to the AF4 family.</text>
</comment>
<feature type="region of interest" description="Disordered" evidence="5">
    <location>
        <begin position="68"/>
        <end position="317"/>
    </location>
</feature>
<dbReference type="CTD" id="4299"/>
<dbReference type="InterPro" id="IPR043639">
    <property type="entry name" value="AF4_int"/>
</dbReference>
<organism evidence="7 8">
    <name type="scientific">Chanos chanos</name>
    <name type="common">Milkfish</name>
    <name type="synonym">Mugil chanos</name>
    <dbReference type="NCBI Taxonomy" id="29144"/>
    <lineage>
        <taxon>Eukaryota</taxon>
        <taxon>Metazoa</taxon>
        <taxon>Chordata</taxon>
        <taxon>Craniata</taxon>
        <taxon>Vertebrata</taxon>
        <taxon>Euteleostomi</taxon>
        <taxon>Actinopterygii</taxon>
        <taxon>Neopterygii</taxon>
        <taxon>Teleostei</taxon>
        <taxon>Ostariophysi</taxon>
        <taxon>Gonorynchiformes</taxon>
        <taxon>Chanidae</taxon>
        <taxon>Chanos</taxon>
    </lineage>
</organism>
<dbReference type="OrthoDB" id="6382204at2759"/>
<feature type="compositionally biased region" description="Basic and acidic residues" evidence="5">
    <location>
        <begin position="570"/>
        <end position="581"/>
    </location>
</feature>
<evidence type="ECO:0000256" key="1">
    <source>
        <dbReference type="ARBA" id="ARBA00004123"/>
    </source>
</evidence>
<accession>A0A6J2UXX6</accession>
<dbReference type="InParanoid" id="A0A6J2UXX6"/>
<dbReference type="Proteomes" id="UP000504632">
    <property type="component" value="Chromosome 3"/>
</dbReference>
<keyword evidence="7" id="KW-1185">Reference proteome</keyword>
<feature type="compositionally biased region" description="Basic and acidic residues" evidence="5">
    <location>
        <begin position="9"/>
        <end position="34"/>
    </location>
</feature>
<name>A0A6J2UXX6_CHACN</name>
<feature type="compositionally biased region" description="Basic residues" evidence="5">
    <location>
        <begin position="534"/>
        <end position="550"/>
    </location>
</feature>
<feature type="compositionally biased region" description="Basic and acidic residues" evidence="5">
    <location>
        <begin position="152"/>
        <end position="162"/>
    </location>
</feature>
<feature type="compositionally biased region" description="Basic and acidic residues" evidence="5">
    <location>
        <begin position="595"/>
        <end position="604"/>
    </location>
</feature>
<dbReference type="Gene3D" id="6.10.250.2670">
    <property type="match status" value="1"/>
</dbReference>
<dbReference type="GO" id="GO:0010468">
    <property type="term" value="P:regulation of gene expression"/>
    <property type="evidence" value="ECO:0007669"/>
    <property type="project" value="InterPro"/>
</dbReference>
<feature type="compositionally biased region" description="Basic and acidic residues" evidence="5">
    <location>
        <begin position="212"/>
        <end position="233"/>
    </location>
</feature>
<gene>
    <name evidence="8" type="primary">aff1</name>
</gene>
<evidence type="ECO:0000256" key="3">
    <source>
        <dbReference type="ARBA" id="ARBA00022553"/>
    </source>
</evidence>
<evidence type="ECO:0000256" key="4">
    <source>
        <dbReference type="ARBA" id="ARBA00023242"/>
    </source>
</evidence>
<evidence type="ECO:0000256" key="5">
    <source>
        <dbReference type="SAM" id="MobiDB-lite"/>
    </source>
</evidence>
<feature type="compositionally biased region" description="Low complexity" evidence="5">
    <location>
        <begin position="634"/>
        <end position="654"/>
    </location>
</feature>
<protein>
    <submittedName>
        <fullName evidence="8">AF4/FMR2 family member 1</fullName>
    </submittedName>
</protein>
<feature type="compositionally biased region" description="Low complexity" evidence="5">
    <location>
        <begin position="407"/>
        <end position="425"/>
    </location>
</feature>
<dbReference type="InterPro" id="IPR007797">
    <property type="entry name" value="AF4/FMR2"/>
</dbReference>
<keyword evidence="4" id="KW-0539">Nucleus</keyword>
<evidence type="ECO:0000313" key="7">
    <source>
        <dbReference type="Proteomes" id="UP000504632"/>
    </source>
</evidence>